<dbReference type="InterPro" id="IPR006162">
    <property type="entry name" value="Ppantetheine_attach_site"/>
</dbReference>
<dbReference type="Gene3D" id="1.10.1200.10">
    <property type="entry name" value="ACP-like"/>
    <property type="match status" value="1"/>
</dbReference>
<evidence type="ECO:0000259" key="5">
    <source>
        <dbReference type="PROSITE" id="PS50075"/>
    </source>
</evidence>
<dbReference type="InterPro" id="IPR020845">
    <property type="entry name" value="AMP-binding_CS"/>
</dbReference>
<dbReference type="InterPro" id="IPR045851">
    <property type="entry name" value="AMP-bd_C_sf"/>
</dbReference>
<name>A0A1Y1XV37_9FUNG</name>
<accession>A0A1Y1XV37</accession>
<protein>
    <submittedName>
        <fullName evidence="6">Acetyl-CoA synthetase-like protein</fullName>
    </submittedName>
</protein>
<dbReference type="EMBL" id="MCFE01000432">
    <property type="protein sequence ID" value="ORX89632.1"/>
    <property type="molecule type" value="Genomic_DNA"/>
</dbReference>
<dbReference type="PROSITE" id="PS00012">
    <property type="entry name" value="PHOSPHOPANTETHEINE"/>
    <property type="match status" value="1"/>
</dbReference>
<keyword evidence="4" id="KW-0472">Membrane</keyword>
<keyword evidence="7" id="KW-1185">Reference proteome</keyword>
<dbReference type="SUPFAM" id="SSF56801">
    <property type="entry name" value="Acetyl-CoA synthetase-like"/>
    <property type="match status" value="1"/>
</dbReference>
<feature type="transmembrane region" description="Helical" evidence="4">
    <location>
        <begin position="870"/>
        <end position="895"/>
    </location>
</feature>
<dbReference type="InParanoid" id="A0A1Y1XV37"/>
<dbReference type="PROSITE" id="PS50075">
    <property type="entry name" value="CARRIER"/>
    <property type="match status" value="1"/>
</dbReference>
<feature type="transmembrane region" description="Helical" evidence="4">
    <location>
        <begin position="915"/>
        <end position="939"/>
    </location>
</feature>
<comment type="caution">
    <text evidence="6">The sequence shown here is derived from an EMBL/GenBank/DDBJ whole genome shotgun (WGS) entry which is preliminary data.</text>
</comment>
<dbReference type="GO" id="GO:0031177">
    <property type="term" value="F:phosphopantetheine binding"/>
    <property type="evidence" value="ECO:0007669"/>
    <property type="project" value="TreeGrafter"/>
</dbReference>
<dbReference type="InterPro" id="IPR025110">
    <property type="entry name" value="AMP-bd_C"/>
</dbReference>
<sequence>MRHTLGQAELKQLLAAFEPQFPMLPIVLASNMCILVYRYTDTEVATLHFSNSGSQDGPWKVAVALRPEMSVSELLNIVGEKVKTSRNGKMPTIVGLSISLYDSTSEMIMSVGSIEDPHGQVISILDVNDSVASNSSVRANILSHWSTLLKSFSDYPDEPISRVNMLSSTEMALLTSSAWSSTPPVTIAQIPSHQNVSSDEMFLHTIFENTAKMYPSRIAILYEDSAGKERAYTYQDVENSSSLLAKHLYDNYDTGPGRFIGLMMPQMPEAYIAMLAILKTGSAYVPIDPSYPVDRIEYILEDSRAELLLSKKAIAKHQISWPTFFLDDWLDPMRSNSLGCGQFSSGLLKVMDVAYMIYTSGTTGRPKGVVVEHRNVVSLIKAEYLIFNLTDEDRVYQQFSIAFDASIEEIWLPFMVGGALVPATQKPGPGLSDILEAKGVTVLSCVPTLLTMLSEDEKLQSLRLLILGGEACSKFLVERFGSRCRMVNSYGPTEATVIATWKACCPQDTIVTIGRPVPGYSAFILSEHDQLQPIGIAGELVIGGPGVTRGYHNQPDLTKKKFIQNKLLDPEGQLYKTGDLARFTPNGEIEYLGRIDTQVKLRGYRIELSEVESALQRFKDIQAAVVDVYVDSFNVEHLVAYITLSGDITHLNSQAIKEDLLKTMPYFMVPSIFQIVQELPTLPSGKIDRKSLPKVTVDILMAKEDDSKVTIAPRTPMETMLVEIWSRYFTGKPVSVSDNFFDLGGHSLLAAMLVTELRQYENTKGVSMGHIYQYAVLEHLASFIDSCFGSSDNIALQIHEKSPKSSEVDQERDIEKLSNLDRADFPPIPGYLQSTGLLICQFAAIFTVYLISTLPTSLLYLLYKFTDAPFAGLTLFFALDFCWMPLIAVCVKWVLIGRYRPGKWPVWGYYYWRWWVVHSVTRGLKLYLFEGSPLLNVFYKLMGANIDMTAYIGSRYISCFDLLTIDANASIGLNSYLNGYKVESGWLIVGSGIHVHSGARVGNKATLGLSCEIHNGANLDDLSVLQDEQVILENERWAGSPAKLVEIPAERDEEISASCGTIWLFCTLHLIIATLVNAIFGLLASLTGIIVLGVIPILLPTTNPYITVMVASPVVAITAMLLFCLGIALLKLIVLPKITPGKYGLRSIFYLRKWCLDLLMHISLEMVNSVYGTLYAPHWLRTLGAKIGKTSEVSTVAYISPNLLRIGNGCFLADSVVVGPPHIHHGKISLDYATIEERSFIGNGALFPAGVKMGKDSLLGVLSTPDYDVRALADNTSWLGSPAIFLPNRQKATTNWPKERTYAPTKWLYLARYLVEFWRVFLPNMVNITSYVLVAVILEILYEGTSDRNILQVEDVFNLTNGIFTNLSRGALIGSFLFVYLAVFWVVALGACCFVLIMKWLLVGTYRKREAPLWSSFVWRQVNVLTPWTELSTALQEGIADKQLIQNLCGTPLVCAWFRLLGSKIGKRVWMDTLQITEADLIHIEDDVSIGADTILQTHLFEDRIMKMDALFIGCCSNIDAMSVILYSATLEENVSIGSLSLVMKGETLPAHSRWNGIPLRHEK</sequence>
<dbReference type="PANTHER" id="PTHR45527">
    <property type="entry name" value="NONRIBOSOMAL PEPTIDE SYNTHETASE"/>
    <property type="match status" value="1"/>
</dbReference>
<dbReference type="GO" id="GO:0016874">
    <property type="term" value="F:ligase activity"/>
    <property type="evidence" value="ECO:0007669"/>
    <property type="project" value="UniProtKB-KW"/>
</dbReference>
<dbReference type="Pfam" id="PF00501">
    <property type="entry name" value="AMP-binding"/>
    <property type="match status" value="1"/>
</dbReference>
<dbReference type="OrthoDB" id="329835at2759"/>
<dbReference type="CDD" id="cd05930">
    <property type="entry name" value="A_NRPS"/>
    <property type="match status" value="1"/>
</dbReference>
<keyword evidence="1" id="KW-0596">Phosphopantetheine</keyword>
<dbReference type="GO" id="GO:0044550">
    <property type="term" value="P:secondary metabolite biosynthetic process"/>
    <property type="evidence" value="ECO:0007669"/>
    <property type="project" value="TreeGrafter"/>
</dbReference>
<dbReference type="Pfam" id="PF13193">
    <property type="entry name" value="AMP-binding_C"/>
    <property type="match status" value="1"/>
</dbReference>
<evidence type="ECO:0000313" key="6">
    <source>
        <dbReference type="EMBL" id="ORX89632.1"/>
    </source>
</evidence>
<dbReference type="Gene3D" id="3.30.300.30">
    <property type="match status" value="1"/>
</dbReference>
<keyword evidence="2" id="KW-0597">Phosphoprotein</keyword>
<dbReference type="PANTHER" id="PTHR45527:SF1">
    <property type="entry name" value="FATTY ACID SYNTHASE"/>
    <property type="match status" value="1"/>
</dbReference>
<feature type="domain" description="Carrier" evidence="5">
    <location>
        <begin position="712"/>
        <end position="788"/>
    </location>
</feature>
<dbReference type="InterPro" id="IPR009081">
    <property type="entry name" value="PP-bd_ACP"/>
</dbReference>
<dbReference type="SUPFAM" id="SSF47336">
    <property type="entry name" value="ACP-like"/>
    <property type="match status" value="1"/>
</dbReference>
<dbReference type="InterPro" id="IPR036736">
    <property type="entry name" value="ACP-like_sf"/>
</dbReference>
<dbReference type="InterPro" id="IPR000873">
    <property type="entry name" value="AMP-dep_synth/lig_dom"/>
</dbReference>
<evidence type="ECO:0000256" key="1">
    <source>
        <dbReference type="ARBA" id="ARBA00022450"/>
    </source>
</evidence>
<dbReference type="STRING" id="1314790.A0A1Y1XV37"/>
<evidence type="ECO:0000256" key="3">
    <source>
        <dbReference type="ARBA" id="ARBA00022598"/>
    </source>
</evidence>
<evidence type="ECO:0000256" key="2">
    <source>
        <dbReference type="ARBA" id="ARBA00022553"/>
    </source>
</evidence>
<dbReference type="PROSITE" id="PS00455">
    <property type="entry name" value="AMP_BINDING"/>
    <property type="match status" value="1"/>
</dbReference>
<feature type="transmembrane region" description="Helical" evidence="4">
    <location>
        <begin position="1105"/>
        <end position="1130"/>
    </location>
</feature>
<keyword evidence="4" id="KW-0812">Transmembrane</keyword>
<dbReference type="NCBIfam" id="TIGR02353">
    <property type="entry name" value="NRPS_term_dom"/>
    <property type="match status" value="1"/>
</dbReference>
<keyword evidence="3" id="KW-0436">Ligase</keyword>
<feature type="transmembrane region" description="Helical" evidence="4">
    <location>
        <begin position="1320"/>
        <end position="1342"/>
    </location>
</feature>
<dbReference type="GO" id="GO:0043041">
    <property type="term" value="P:amino acid activation for nonribosomal peptide biosynthetic process"/>
    <property type="evidence" value="ECO:0007669"/>
    <property type="project" value="TreeGrafter"/>
</dbReference>
<dbReference type="Gene3D" id="2.160.10.10">
    <property type="entry name" value="Hexapeptide repeat proteins"/>
    <property type="match status" value="3"/>
</dbReference>
<gene>
    <name evidence="6" type="ORF">K493DRAFT_382467</name>
</gene>
<evidence type="ECO:0000313" key="7">
    <source>
        <dbReference type="Proteomes" id="UP000193498"/>
    </source>
</evidence>
<dbReference type="SUPFAM" id="SSF51161">
    <property type="entry name" value="Trimeric LpxA-like enzymes"/>
    <property type="match status" value="3"/>
</dbReference>
<feature type="transmembrane region" description="Helical" evidence="4">
    <location>
        <begin position="1377"/>
        <end position="1402"/>
    </location>
</feature>
<dbReference type="Proteomes" id="UP000193498">
    <property type="component" value="Unassembled WGS sequence"/>
</dbReference>
<dbReference type="InterPro" id="IPR012728">
    <property type="entry name" value="Pls/PosA_C"/>
</dbReference>
<dbReference type="GO" id="GO:0005737">
    <property type="term" value="C:cytoplasm"/>
    <property type="evidence" value="ECO:0007669"/>
    <property type="project" value="TreeGrafter"/>
</dbReference>
<reference evidence="6 7" key="1">
    <citation type="submission" date="2016-07" db="EMBL/GenBank/DDBJ databases">
        <title>Pervasive Adenine N6-methylation of Active Genes in Fungi.</title>
        <authorList>
            <consortium name="DOE Joint Genome Institute"/>
            <person name="Mondo S.J."/>
            <person name="Dannebaum R.O."/>
            <person name="Kuo R.C."/>
            <person name="Labutti K."/>
            <person name="Haridas S."/>
            <person name="Kuo A."/>
            <person name="Salamov A."/>
            <person name="Ahrendt S.R."/>
            <person name="Lipzen A."/>
            <person name="Sullivan W."/>
            <person name="Andreopoulos W.B."/>
            <person name="Clum A."/>
            <person name="Lindquist E."/>
            <person name="Daum C."/>
            <person name="Ramamoorthy G.K."/>
            <person name="Gryganskyi A."/>
            <person name="Culley D."/>
            <person name="Magnuson J.K."/>
            <person name="James T.Y."/>
            <person name="O'Malley M.A."/>
            <person name="Stajich J.E."/>
            <person name="Spatafora J.W."/>
            <person name="Visel A."/>
            <person name="Grigoriev I.V."/>
        </authorList>
    </citation>
    <scope>NUCLEOTIDE SEQUENCE [LARGE SCALE GENOMIC DNA]</scope>
    <source>
        <strain evidence="6 7">CBS 931.73</strain>
    </source>
</reference>
<dbReference type="InterPro" id="IPR011004">
    <property type="entry name" value="Trimer_LpxA-like_sf"/>
</dbReference>
<dbReference type="NCBIfam" id="TIGR01733">
    <property type="entry name" value="AA-adenyl-dom"/>
    <property type="match status" value="1"/>
</dbReference>
<feature type="transmembrane region" description="Helical" evidence="4">
    <location>
        <begin position="1070"/>
        <end position="1099"/>
    </location>
</feature>
<dbReference type="Gene3D" id="2.30.38.10">
    <property type="entry name" value="Luciferase, Domain 3"/>
    <property type="match status" value="1"/>
</dbReference>
<proteinExistence type="predicted"/>
<dbReference type="InterPro" id="IPR010071">
    <property type="entry name" value="AA_adenyl_dom"/>
</dbReference>
<keyword evidence="4" id="KW-1133">Transmembrane helix</keyword>
<dbReference type="Pfam" id="PF00550">
    <property type="entry name" value="PP-binding"/>
    <property type="match status" value="1"/>
</dbReference>
<feature type="transmembrane region" description="Helical" evidence="4">
    <location>
        <begin position="842"/>
        <end position="863"/>
    </location>
</feature>
<organism evidence="6 7">
    <name type="scientific">Basidiobolus meristosporus CBS 931.73</name>
    <dbReference type="NCBI Taxonomy" id="1314790"/>
    <lineage>
        <taxon>Eukaryota</taxon>
        <taxon>Fungi</taxon>
        <taxon>Fungi incertae sedis</taxon>
        <taxon>Zoopagomycota</taxon>
        <taxon>Entomophthoromycotina</taxon>
        <taxon>Basidiobolomycetes</taxon>
        <taxon>Basidiobolales</taxon>
        <taxon>Basidiobolaceae</taxon>
        <taxon>Basidiobolus</taxon>
    </lineage>
</organism>
<dbReference type="Gene3D" id="3.40.50.980">
    <property type="match status" value="2"/>
</dbReference>
<evidence type="ECO:0000256" key="4">
    <source>
        <dbReference type="SAM" id="Phobius"/>
    </source>
</evidence>